<proteinExistence type="predicted"/>
<reference evidence="7" key="1">
    <citation type="journal article" date="2016" name="Ticks Tick Borne Dis.">
        <title>De novo assembly and annotation of the salivary gland transcriptome of Rhipicephalus appendiculatus male and female ticks during blood feeding.</title>
        <authorList>
            <person name="de Castro M.H."/>
            <person name="de Klerk D."/>
            <person name="Pienaar R."/>
            <person name="Latif A.A."/>
            <person name="Rees D.J."/>
            <person name="Mans B.J."/>
        </authorList>
    </citation>
    <scope>NUCLEOTIDE SEQUENCE</scope>
    <source>
        <tissue evidence="7">Salivary glands</tissue>
    </source>
</reference>
<evidence type="ECO:0000256" key="6">
    <source>
        <dbReference type="RuleBase" id="RU369006"/>
    </source>
</evidence>
<keyword evidence="4 6" id="KW-1015">Disulfide bond</keyword>
<evidence type="ECO:0000313" key="7">
    <source>
        <dbReference type="EMBL" id="JAP85959.1"/>
    </source>
</evidence>
<comment type="subcellular location">
    <subcellularLocation>
        <location evidence="1 6">Secreted</location>
    </subcellularLocation>
</comment>
<sequence length="83" mass="9307">MRTPAGRKIIGCVPICDHPNPMESQDPWAPKVKVNRPDQQCLTISPGAWKYIVAGINYTCELGKCNKNSECISFDLLIGCWRE</sequence>
<organism evidence="7">
    <name type="scientific">Rhipicephalus appendiculatus</name>
    <name type="common">Brown ear tick</name>
    <dbReference type="NCBI Taxonomy" id="34631"/>
    <lineage>
        <taxon>Eukaryota</taxon>
        <taxon>Metazoa</taxon>
        <taxon>Ecdysozoa</taxon>
        <taxon>Arthropoda</taxon>
        <taxon>Chelicerata</taxon>
        <taxon>Arachnida</taxon>
        <taxon>Acari</taxon>
        <taxon>Parasitiformes</taxon>
        <taxon>Ixodida</taxon>
        <taxon>Ixodoidea</taxon>
        <taxon>Ixodidae</taxon>
        <taxon>Rhipicephalinae</taxon>
        <taxon>Rhipicephalus</taxon>
        <taxon>Rhipicephalus</taxon>
    </lineage>
</organism>
<dbReference type="EMBL" id="GEDV01002598">
    <property type="protein sequence ID" value="JAP85959.1"/>
    <property type="molecule type" value="Transcribed_RNA"/>
</dbReference>
<dbReference type="AlphaFoldDB" id="A0A131Z3H6"/>
<evidence type="ECO:0000256" key="3">
    <source>
        <dbReference type="ARBA" id="ARBA00022729"/>
    </source>
</evidence>
<keyword evidence="3 6" id="KW-0732">Signal</keyword>
<dbReference type="Gene3D" id="2.30.130.100">
    <property type="match status" value="1"/>
</dbReference>
<name>A0A131Z3H6_RHIAP</name>
<protein>
    <recommendedName>
        <fullName evidence="6">Evasin</fullName>
    </recommendedName>
</protein>
<accession>A0A131Z3H6</accession>
<evidence type="ECO:0000256" key="2">
    <source>
        <dbReference type="ARBA" id="ARBA00022525"/>
    </source>
</evidence>
<dbReference type="GO" id="GO:0005576">
    <property type="term" value="C:extracellular region"/>
    <property type="evidence" value="ECO:0007669"/>
    <property type="project" value="UniProtKB-SubCell"/>
</dbReference>
<keyword evidence="5 6" id="KW-0325">Glycoprotein</keyword>
<evidence type="ECO:0000256" key="5">
    <source>
        <dbReference type="ARBA" id="ARBA00023180"/>
    </source>
</evidence>
<dbReference type="InterPro" id="IPR045797">
    <property type="entry name" value="EVA_Class_A"/>
</dbReference>
<keyword evidence="2 6" id="KW-0964">Secreted</keyword>
<comment type="function">
    <text evidence="6">Salivary chemokine-binding protein which binds to host chemokines.</text>
</comment>
<dbReference type="GO" id="GO:0019957">
    <property type="term" value="F:C-C chemokine binding"/>
    <property type="evidence" value="ECO:0007669"/>
    <property type="project" value="InterPro"/>
</dbReference>
<evidence type="ECO:0000256" key="4">
    <source>
        <dbReference type="ARBA" id="ARBA00023157"/>
    </source>
</evidence>
<dbReference type="Pfam" id="PF19429">
    <property type="entry name" value="EVA_Class_A"/>
    <property type="match status" value="1"/>
</dbReference>
<evidence type="ECO:0000256" key="1">
    <source>
        <dbReference type="ARBA" id="ARBA00004613"/>
    </source>
</evidence>